<dbReference type="AlphaFoldDB" id="A0A858R3C3"/>
<dbReference type="EMBL" id="CP051775">
    <property type="protein sequence ID" value="QJE71909.1"/>
    <property type="molecule type" value="Genomic_DNA"/>
</dbReference>
<dbReference type="InterPro" id="IPR025799">
    <property type="entry name" value="Arg_MeTrfase"/>
</dbReference>
<dbReference type="GO" id="GO:0032259">
    <property type="term" value="P:methylation"/>
    <property type="evidence" value="ECO:0007669"/>
    <property type="project" value="UniProtKB-KW"/>
</dbReference>
<sequence length="414" mass="43773">MAEGEYPKTGTSGDAEPFRLDSVLEEADQSLCRSLLAQAMGLHEKGDLGGAERLYRAIVGKGYRVTDLLPITANMAWQAGRHGDAMADWNALLALSPKHPVALLESGRALAHLGRPEEAEARLRAAAAALPESPAPTADLAMLLFDRGRHGEAHALCLDAARRWPEAPVFAHLARRCVSAKVPFWHVPMVNDTARNEAFDTAIRAAVAAHGQDAVVLDIGAGSGLLSLMAARGGAGTVVACEGEPMVAAAAREVLAANPLGKRVRLVEKLSQQMAVGTDLPVPADILVSEIISSDLLTEGILPTFEDAHARLLKPGATILPRAVAAVGCLVGGEDLARQSLVGSACGFDLSAYQKLSAPRLIVDGLAWQALSPVVTLLSLDLTHPHHPRPWPRWNSAPRRTGRRWASCNGCGSI</sequence>
<dbReference type="Proteomes" id="UP000501891">
    <property type="component" value="Chromosome"/>
</dbReference>
<dbReference type="CDD" id="cd02440">
    <property type="entry name" value="AdoMet_MTases"/>
    <property type="match status" value="1"/>
</dbReference>
<keyword evidence="2" id="KW-1185">Reference proteome</keyword>
<dbReference type="Pfam" id="PF06325">
    <property type="entry name" value="PrmA"/>
    <property type="match status" value="1"/>
</dbReference>
<organism evidence="1 2">
    <name type="scientific">Aerophototrophica crusticola</name>
    <dbReference type="NCBI Taxonomy" id="1709002"/>
    <lineage>
        <taxon>Bacteria</taxon>
        <taxon>Pseudomonadati</taxon>
        <taxon>Pseudomonadota</taxon>
        <taxon>Alphaproteobacteria</taxon>
        <taxon>Rhodospirillales</taxon>
        <taxon>Rhodospirillaceae</taxon>
        <taxon>Aerophototrophica</taxon>
    </lineage>
</organism>
<proteinExistence type="predicted"/>
<dbReference type="InterPro" id="IPR029063">
    <property type="entry name" value="SAM-dependent_MTases_sf"/>
</dbReference>
<gene>
    <name evidence="1" type="ORF">HHL28_01200</name>
</gene>
<dbReference type="Gene3D" id="3.40.50.150">
    <property type="entry name" value="Vaccinia Virus protein VP39"/>
    <property type="match status" value="1"/>
</dbReference>
<protein>
    <submittedName>
        <fullName evidence="1">RNA methyltransferase</fullName>
    </submittedName>
</protein>
<dbReference type="PANTHER" id="PTHR11006">
    <property type="entry name" value="PROTEIN ARGININE N-METHYLTRANSFERASE"/>
    <property type="match status" value="1"/>
</dbReference>
<dbReference type="KEGG" id="acru:HHL28_01200"/>
<dbReference type="SUPFAM" id="SSF48452">
    <property type="entry name" value="TPR-like"/>
    <property type="match status" value="1"/>
</dbReference>
<dbReference type="PANTHER" id="PTHR11006:SF4">
    <property type="entry name" value="PROTEIN ARGININE N-METHYLTRANSFERASE 7"/>
    <property type="match status" value="1"/>
</dbReference>
<keyword evidence="1" id="KW-0489">Methyltransferase</keyword>
<dbReference type="GO" id="GO:0042054">
    <property type="term" value="F:histone methyltransferase activity"/>
    <property type="evidence" value="ECO:0007669"/>
    <property type="project" value="TreeGrafter"/>
</dbReference>
<reference evidence="1" key="1">
    <citation type="submission" date="2020-04" db="EMBL/GenBank/DDBJ databases">
        <title>A desert anoxygenic phototrophic bacterium fixes CO2 using RubisCO under aerobic conditions.</title>
        <authorList>
            <person name="Tang K."/>
        </authorList>
    </citation>
    <scope>NUCLEOTIDE SEQUENCE [LARGE SCALE GENOMIC DNA]</scope>
    <source>
        <strain evidence="1">MIMtkB3</strain>
    </source>
</reference>
<accession>A0A858R3C3</accession>
<dbReference type="Gene3D" id="1.25.40.10">
    <property type="entry name" value="Tetratricopeptide repeat domain"/>
    <property type="match status" value="1"/>
</dbReference>
<dbReference type="InterPro" id="IPR011990">
    <property type="entry name" value="TPR-like_helical_dom_sf"/>
</dbReference>
<keyword evidence="1" id="KW-0808">Transferase</keyword>
<evidence type="ECO:0000313" key="1">
    <source>
        <dbReference type="EMBL" id="QJE71909.1"/>
    </source>
</evidence>
<dbReference type="SUPFAM" id="SSF53335">
    <property type="entry name" value="S-adenosyl-L-methionine-dependent methyltransferases"/>
    <property type="match status" value="1"/>
</dbReference>
<dbReference type="Pfam" id="PF14559">
    <property type="entry name" value="TPR_19"/>
    <property type="match status" value="1"/>
</dbReference>
<evidence type="ECO:0000313" key="2">
    <source>
        <dbReference type="Proteomes" id="UP000501891"/>
    </source>
</evidence>
<name>A0A858R3C3_9PROT</name>
<dbReference type="GO" id="GO:0016274">
    <property type="term" value="F:protein-arginine N-methyltransferase activity"/>
    <property type="evidence" value="ECO:0007669"/>
    <property type="project" value="InterPro"/>
</dbReference>
<dbReference type="PROSITE" id="PS51678">
    <property type="entry name" value="SAM_MT_PRMT"/>
    <property type="match status" value="1"/>
</dbReference>